<gene>
    <name evidence="7" type="ORF">CLV81_3334</name>
</gene>
<evidence type="ECO:0000313" key="8">
    <source>
        <dbReference type="Proteomes" id="UP000237640"/>
    </source>
</evidence>
<sequence length="182" mass="21736">MEESKYQDNELLLIDLREGVRAAHTYIFNTYFHELKGYISTICGNDEMAQEIVQQTFIKFWTKRKNLVIKECIKGYLFKMAYNLYRDQQKQKVRELHVIKEIQYRATLEFIENNQNDTEQKIALLNQEIEKLPKKCKIVFLLGKKEGLKYHEIANRLNISTKTVEVHMSKALTRLRNVLYLK</sequence>
<dbReference type="Pfam" id="PF04542">
    <property type="entry name" value="Sigma70_r2"/>
    <property type="match status" value="1"/>
</dbReference>
<dbReference type="GO" id="GO:0016987">
    <property type="term" value="F:sigma factor activity"/>
    <property type="evidence" value="ECO:0007669"/>
    <property type="project" value="UniProtKB-KW"/>
</dbReference>
<dbReference type="AlphaFoldDB" id="A0A2T0MBQ5"/>
<name>A0A2T0MBQ5_9FLAO</name>
<dbReference type="Gene3D" id="1.10.10.10">
    <property type="entry name" value="Winged helix-like DNA-binding domain superfamily/Winged helix DNA-binding domain"/>
    <property type="match status" value="1"/>
</dbReference>
<proteinExistence type="inferred from homology"/>
<dbReference type="Gene3D" id="1.10.1740.10">
    <property type="match status" value="1"/>
</dbReference>
<dbReference type="Proteomes" id="UP000237640">
    <property type="component" value="Unassembled WGS sequence"/>
</dbReference>
<dbReference type="InterPro" id="IPR014284">
    <property type="entry name" value="RNA_pol_sigma-70_dom"/>
</dbReference>
<comment type="caution">
    <text evidence="7">The sequence shown here is derived from an EMBL/GenBank/DDBJ whole genome shotgun (WGS) entry which is preliminary data.</text>
</comment>
<dbReference type="InterPro" id="IPR036388">
    <property type="entry name" value="WH-like_DNA-bd_sf"/>
</dbReference>
<dbReference type="SUPFAM" id="SSF88659">
    <property type="entry name" value="Sigma3 and sigma4 domains of RNA polymerase sigma factors"/>
    <property type="match status" value="1"/>
</dbReference>
<feature type="domain" description="RNA polymerase sigma factor 70 region 4 type 2" evidence="6">
    <location>
        <begin position="125"/>
        <end position="175"/>
    </location>
</feature>
<comment type="similarity">
    <text evidence="1">Belongs to the sigma-70 factor family. ECF subfamily.</text>
</comment>
<evidence type="ECO:0000259" key="5">
    <source>
        <dbReference type="Pfam" id="PF04542"/>
    </source>
</evidence>
<dbReference type="InterPro" id="IPR013249">
    <property type="entry name" value="RNA_pol_sigma70_r4_t2"/>
</dbReference>
<dbReference type="InterPro" id="IPR039425">
    <property type="entry name" value="RNA_pol_sigma-70-like"/>
</dbReference>
<dbReference type="GO" id="GO:0003677">
    <property type="term" value="F:DNA binding"/>
    <property type="evidence" value="ECO:0007669"/>
    <property type="project" value="InterPro"/>
</dbReference>
<keyword evidence="4" id="KW-0804">Transcription</keyword>
<protein>
    <submittedName>
        <fullName evidence="7">RNA polymerase sigma-70 factor (ECF subfamily)</fullName>
    </submittedName>
</protein>
<keyword evidence="8" id="KW-1185">Reference proteome</keyword>
<evidence type="ECO:0000256" key="1">
    <source>
        <dbReference type="ARBA" id="ARBA00010641"/>
    </source>
</evidence>
<reference evidence="7 8" key="1">
    <citation type="submission" date="2018-03" db="EMBL/GenBank/DDBJ databases">
        <title>Genomic Encyclopedia of Archaeal and Bacterial Type Strains, Phase II (KMG-II): from individual species to whole genera.</title>
        <authorList>
            <person name="Goeker M."/>
        </authorList>
    </citation>
    <scope>NUCLEOTIDE SEQUENCE [LARGE SCALE GENOMIC DNA]</scope>
    <source>
        <strain evidence="7 8">DSM 25027</strain>
    </source>
</reference>
<dbReference type="PANTHER" id="PTHR43133:SF46">
    <property type="entry name" value="RNA POLYMERASE SIGMA-70 FACTOR ECF SUBFAMILY"/>
    <property type="match status" value="1"/>
</dbReference>
<dbReference type="InterPro" id="IPR013325">
    <property type="entry name" value="RNA_pol_sigma_r2"/>
</dbReference>
<dbReference type="GO" id="GO:0006352">
    <property type="term" value="P:DNA-templated transcription initiation"/>
    <property type="evidence" value="ECO:0007669"/>
    <property type="project" value="InterPro"/>
</dbReference>
<dbReference type="PANTHER" id="PTHR43133">
    <property type="entry name" value="RNA POLYMERASE ECF-TYPE SIGMA FACTO"/>
    <property type="match status" value="1"/>
</dbReference>
<keyword evidence="2" id="KW-0805">Transcription regulation</keyword>
<feature type="domain" description="RNA polymerase sigma-70 region 2" evidence="5">
    <location>
        <begin position="28"/>
        <end position="92"/>
    </location>
</feature>
<evidence type="ECO:0000256" key="2">
    <source>
        <dbReference type="ARBA" id="ARBA00023015"/>
    </source>
</evidence>
<dbReference type="RefSeq" id="WP_106146420.1">
    <property type="nucleotide sequence ID" value="NZ_PVYX01000002.1"/>
</dbReference>
<evidence type="ECO:0000313" key="7">
    <source>
        <dbReference type="EMBL" id="PRX54929.1"/>
    </source>
</evidence>
<keyword evidence="3" id="KW-0731">Sigma factor</keyword>
<dbReference type="InterPro" id="IPR007627">
    <property type="entry name" value="RNA_pol_sigma70_r2"/>
</dbReference>
<organism evidence="7 8">
    <name type="scientific">Flagellimonas meridianipacifica</name>
    <dbReference type="NCBI Taxonomy" id="1080225"/>
    <lineage>
        <taxon>Bacteria</taxon>
        <taxon>Pseudomonadati</taxon>
        <taxon>Bacteroidota</taxon>
        <taxon>Flavobacteriia</taxon>
        <taxon>Flavobacteriales</taxon>
        <taxon>Flavobacteriaceae</taxon>
        <taxon>Flagellimonas</taxon>
    </lineage>
</organism>
<dbReference type="EMBL" id="PVYX01000002">
    <property type="protein sequence ID" value="PRX54929.1"/>
    <property type="molecule type" value="Genomic_DNA"/>
</dbReference>
<dbReference type="OrthoDB" id="1100095at2"/>
<dbReference type="NCBIfam" id="TIGR02937">
    <property type="entry name" value="sigma70-ECF"/>
    <property type="match status" value="1"/>
</dbReference>
<evidence type="ECO:0000259" key="6">
    <source>
        <dbReference type="Pfam" id="PF08281"/>
    </source>
</evidence>
<evidence type="ECO:0000256" key="3">
    <source>
        <dbReference type="ARBA" id="ARBA00023082"/>
    </source>
</evidence>
<dbReference type="InterPro" id="IPR013324">
    <property type="entry name" value="RNA_pol_sigma_r3/r4-like"/>
</dbReference>
<evidence type="ECO:0000256" key="4">
    <source>
        <dbReference type="ARBA" id="ARBA00023163"/>
    </source>
</evidence>
<dbReference type="SUPFAM" id="SSF88946">
    <property type="entry name" value="Sigma2 domain of RNA polymerase sigma factors"/>
    <property type="match status" value="1"/>
</dbReference>
<accession>A0A2T0MBQ5</accession>
<dbReference type="Pfam" id="PF08281">
    <property type="entry name" value="Sigma70_r4_2"/>
    <property type="match status" value="1"/>
</dbReference>